<dbReference type="Proteomes" id="UP000178636">
    <property type="component" value="Unassembled WGS sequence"/>
</dbReference>
<proteinExistence type="predicted"/>
<comment type="caution">
    <text evidence="1">The sequence shown here is derived from an EMBL/GenBank/DDBJ whole genome shotgun (WGS) entry which is preliminary data.</text>
</comment>
<reference evidence="1 2" key="1">
    <citation type="journal article" date="2016" name="Nat. Commun.">
        <title>Thousands of microbial genomes shed light on interconnected biogeochemical processes in an aquifer system.</title>
        <authorList>
            <person name="Anantharaman K."/>
            <person name="Brown C.T."/>
            <person name="Hug L.A."/>
            <person name="Sharon I."/>
            <person name="Castelle C.J."/>
            <person name="Probst A.J."/>
            <person name="Thomas B.C."/>
            <person name="Singh A."/>
            <person name="Wilkins M.J."/>
            <person name="Karaoz U."/>
            <person name="Brodie E.L."/>
            <person name="Williams K.H."/>
            <person name="Hubbard S.S."/>
            <person name="Banfield J.F."/>
        </authorList>
    </citation>
    <scope>NUCLEOTIDE SEQUENCE [LARGE SCALE GENOMIC DNA]</scope>
</reference>
<evidence type="ECO:0000313" key="2">
    <source>
        <dbReference type="Proteomes" id="UP000178636"/>
    </source>
</evidence>
<evidence type="ECO:0000313" key="1">
    <source>
        <dbReference type="EMBL" id="OGZ13632.1"/>
    </source>
</evidence>
<name>A0A1G2DJP7_9BACT</name>
<evidence type="ECO:0008006" key="3">
    <source>
        <dbReference type="Google" id="ProtNLM"/>
    </source>
</evidence>
<gene>
    <name evidence="1" type="ORF">A3C93_01280</name>
</gene>
<organism evidence="1 2">
    <name type="scientific">Candidatus Lloydbacteria bacterium RIFCSPHIGHO2_02_FULL_54_17</name>
    <dbReference type="NCBI Taxonomy" id="1798664"/>
    <lineage>
        <taxon>Bacteria</taxon>
        <taxon>Candidatus Lloydiibacteriota</taxon>
    </lineage>
</organism>
<sequence length="141" mass="15388">MDFTFKEVASMVRALQDSSPEGEHGFGHDAIYAVSEAPDSAHATLYAASGLYKRGTPVAIAGWDTDKFGYPGCRAYRSMLRGLWVADLDIVEIPPVDFEHGNTRTEALAFAKYAREAGWRSVAVVAPTVHQPRAFLTILKG</sequence>
<dbReference type="AlphaFoldDB" id="A0A1G2DJP7"/>
<dbReference type="EMBL" id="MHLO01000001">
    <property type="protein sequence ID" value="OGZ13632.1"/>
    <property type="molecule type" value="Genomic_DNA"/>
</dbReference>
<accession>A0A1G2DJP7</accession>
<protein>
    <recommendedName>
        <fullName evidence="3">DUF218 domain-containing protein</fullName>
    </recommendedName>
</protein>